<gene>
    <name evidence="2" type="ORF">PVAP13_7NG139242</name>
</gene>
<evidence type="ECO:0000313" key="2">
    <source>
        <dbReference type="EMBL" id="KAG2564375.1"/>
    </source>
</evidence>
<name>A0A8T0PTG8_PANVG</name>
<proteinExistence type="predicted"/>
<keyword evidence="3" id="KW-1185">Reference proteome</keyword>
<protein>
    <submittedName>
        <fullName evidence="2">Uncharacterized protein</fullName>
    </submittedName>
</protein>
<evidence type="ECO:0000256" key="1">
    <source>
        <dbReference type="SAM" id="MobiDB-lite"/>
    </source>
</evidence>
<evidence type="ECO:0000313" key="3">
    <source>
        <dbReference type="Proteomes" id="UP000823388"/>
    </source>
</evidence>
<dbReference type="Proteomes" id="UP000823388">
    <property type="component" value="Chromosome 7N"/>
</dbReference>
<dbReference type="EMBL" id="CM029050">
    <property type="protein sequence ID" value="KAG2564375.1"/>
    <property type="molecule type" value="Genomic_DNA"/>
</dbReference>
<feature type="region of interest" description="Disordered" evidence="1">
    <location>
        <begin position="1"/>
        <end position="41"/>
    </location>
</feature>
<dbReference type="AlphaFoldDB" id="A0A8T0PTG8"/>
<accession>A0A8T0PTG8</accession>
<sequence length="210" mass="21739">MPGRPRRATLPASGRAPRRRTPMPGSSTRNRASVHWSPHYGNATTGTPAATVSNVAFHPQCIRKHAVDGCASTRSCGLHGTTAPRTDTESRNPAGRCGWVSGRTTHRNGRPIDASPCAISMTSPGDSTTTLPTDAYTTDRGGCASSHSTQSAAALFRSSRTSSSSCLCCCWSSMSGPTGMSSGGRSVTPGSTATTSASSSANDYRGRPDM</sequence>
<comment type="caution">
    <text evidence="2">The sequence shown here is derived from an EMBL/GenBank/DDBJ whole genome shotgun (WGS) entry which is preliminary data.</text>
</comment>
<reference evidence="2 3" key="1">
    <citation type="submission" date="2020-05" db="EMBL/GenBank/DDBJ databases">
        <title>WGS assembly of Panicum virgatum.</title>
        <authorList>
            <person name="Lovell J.T."/>
            <person name="Jenkins J."/>
            <person name="Shu S."/>
            <person name="Juenger T.E."/>
            <person name="Schmutz J."/>
        </authorList>
    </citation>
    <scope>NUCLEOTIDE SEQUENCE [LARGE SCALE GENOMIC DNA]</scope>
    <source>
        <strain evidence="3">cv. AP13</strain>
    </source>
</reference>
<feature type="compositionally biased region" description="Low complexity" evidence="1">
    <location>
        <begin position="177"/>
        <end position="201"/>
    </location>
</feature>
<feature type="region of interest" description="Disordered" evidence="1">
    <location>
        <begin position="177"/>
        <end position="210"/>
    </location>
</feature>
<organism evidence="2 3">
    <name type="scientific">Panicum virgatum</name>
    <name type="common">Blackwell switchgrass</name>
    <dbReference type="NCBI Taxonomy" id="38727"/>
    <lineage>
        <taxon>Eukaryota</taxon>
        <taxon>Viridiplantae</taxon>
        <taxon>Streptophyta</taxon>
        <taxon>Embryophyta</taxon>
        <taxon>Tracheophyta</taxon>
        <taxon>Spermatophyta</taxon>
        <taxon>Magnoliopsida</taxon>
        <taxon>Liliopsida</taxon>
        <taxon>Poales</taxon>
        <taxon>Poaceae</taxon>
        <taxon>PACMAD clade</taxon>
        <taxon>Panicoideae</taxon>
        <taxon>Panicodae</taxon>
        <taxon>Paniceae</taxon>
        <taxon>Panicinae</taxon>
        <taxon>Panicum</taxon>
        <taxon>Panicum sect. Hiantes</taxon>
    </lineage>
</organism>
<feature type="region of interest" description="Disordered" evidence="1">
    <location>
        <begin position="78"/>
        <end position="129"/>
    </location>
</feature>